<dbReference type="RefSeq" id="XP_009841544.1">
    <property type="nucleotide sequence ID" value="XM_009843242.1"/>
</dbReference>
<dbReference type="VEuPathDB" id="FungiDB:H257_15220"/>
<evidence type="ECO:0000313" key="2">
    <source>
        <dbReference type="EMBL" id="ETV69085.1"/>
    </source>
</evidence>
<feature type="region of interest" description="Disordered" evidence="1">
    <location>
        <begin position="81"/>
        <end position="103"/>
    </location>
</feature>
<dbReference type="EMBL" id="KI913180">
    <property type="protein sequence ID" value="ETV69085.1"/>
    <property type="molecule type" value="Genomic_DNA"/>
</dbReference>
<dbReference type="AlphaFoldDB" id="W4FNQ9"/>
<dbReference type="GeneID" id="20817216"/>
<name>W4FNQ9_APHAT</name>
<organism evidence="2">
    <name type="scientific">Aphanomyces astaci</name>
    <name type="common">Crayfish plague agent</name>
    <dbReference type="NCBI Taxonomy" id="112090"/>
    <lineage>
        <taxon>Eukaryota</taxon>
        <taxon>Sar</taxon>
        <taxon>Stramenopiles</taxon>
        <taxon>Oomycota</taxon>
        <taxon>Saprolegniomycetes</taxon>
        <taxon>Saprolegniales</taxon>
        <taxon>Verrucalvaceae</taxon>
        <taxon>Aphanomyces</taxon>
    </lineage>
</organism>
<protein>
    <submittedName>
        <fullName evidence="2">Uncharacterized protein</fullName>
    </submittedName>
</protein>
<feature type="compositionally biased region" description="Basic and acidic residues" evidence="1">
    <location>
        <begin position="81"/>
        <end position="94"/>
    </location>
</feature>
<evidence type="ECO:0000256" key="1">
    <source>
        <dbReference type="SAM" id="MobiDB-lite"/>
    </source>
</evidence>
<gene>
    <name evidence="2" type="ORF">H257_15220</name>
</gene>
<accession>W4FNQ9</accession>
<proteinExistence type="predicted"/>
<reference evidence="2" key="1">
    <citation type="submission" date="2013-12" db="EMBL/GenBank/DDBJ databases">
        <title>The Genome Sequence of Aphanomyces astaci APO3.</title>
        <authorList>
            <consortium name="The Broad Institute Genomics Platform"/>
            <person name="Russ C."/>
            <person name="Tyler B."/>
            <person name="van West P."/>
            <person name="Dieguez-Uribeondo J."/>
            <person name="Young S.K."/>
            <person name="Zeng Q."/>
            <person name="Gargeya S."/>
            <person name="Fitzgerald M."/>
            <person name="Abouelleil A."/>
            <person name="Alvarado L."/>
            <person name="Chapman S.B."/>
            <person name="Gainer-Dewar J."/>
            <person name="Goldberg J."/>
            <person name="Griggs A."/>
            <person name="Gujja S."/>
            <person name="Hansen M."/>
            <person name="Howarth C."/>
            <person name="Imamovic A."/>
            <person name="Ireland A."/>
            <person name="Larimer J."/>
            <person name="McCowan C."/>
            <person name="Murphy C."/>
            <person name="Pearson M."/>
            <person name="Poon T.W."/>
            <person name="Priest M."/>
            <person name="Roberts A."/>
            <person name="Saif S."/>
            <person name="Shea T."/>
            <person name="Sykes S."/>
            <person name="Wortman J."/>
            <person name="Nusbaum C."/>
            <person name="Birren B."/>
        </authorList>
    </citation>
    <scope>NUCLEOTIDE SEQUENCE [LARGE SCALE GENOMIC DNA]</scope>
    <source>
        <strain evidence="2">APO3</strain>
    </source>
</reference>
<sequence>MSVKRLGGYGLDSLHRAKCNCGHLHRGCDYDCEEDRASTGGHDLIREGCLHFRHRGHRRCHGRSRHDEDDHREFCETSNVERSRLSHAHQEHVNAGDALLGHP</sequence>